<comment type="caution">
    <text evidence="2">The sequence shown here is derived from an EMBL/GenBank/DDBJ whole genome shotgun (WGS) entry which is preliminary data.</text>
</comment>
<gene>
    <name evidence="2" type="ORF">CLV59_106176</name>
</gene>
<dbReference type="PANTHER" id="PTHR43792:SF1">
    <property type="entry name" value="N-ACETYLTRANSFERASE DOMAIN-CONTAINING PROTEIN"/>
    <property type="match status" value="1"/>
</dbReference>
<dbReference type="InterPro" id="IPR016181">
    <property type="entry name" value="Acyl_CoA_acyltransferase"/>
</dbReference>
<organism evidence="2 3">
    <name type="scientific">Chitinophaga dinghuensis</name>
    <dbReference type="NCBI Taxonomy" id="1539050"/>
    <lineage>
        <taxon>Bacteria</taxon>
        <taxon>Pseudomonadati</taxon>
        <taxon>Bacteroidota</taxon>
        <taxon>Chitinophagia</taxon>
        <taxon>Chitinophagales</taxon>
        <taxon>Chitinophagaceae</taxon>
        <taxon>Chitinophaga</taxon>
    </lineage>
</organism>
<dbReference type="Proteomes" id="UP000249819">
    <property type="component" value="Unassembled WGS sequence"/>
</dbReference>
<dbReference type="SUPFAM" id="SSF55729">
    <property type="entry name" value="Acyl-CoA N-acyltransferases (Nat)"/>
    <property type="match status" value="1"/>
</dbReference>
<keyword evidence="2" id="KW-0808">Transferase</keyword>
<evidence type="ECO:0000313" key="2">
    <source>
        <dbReference type="EMBL" id="RAJ79116.1"/>
    </source>
</evidence>
<sequence length="185" mass="21108">MYLAIMKEYIFTSARLGFRRWLPEDEAPFAAMNANEAVMEFFPNTLTPADTRALIDRIEQRFSEQGYGLYAVDLLETGAFIGFIGFSHPRFEASFTPCVEIGWRLRPEVWNAGLATEGAKRCLQYGFEQLGLEEIVSFTAVLNQRSERIMQKAGMTFVTIFDHPSLPVGHPLMPHVLYKKHKPNL</sequence>
<proteinExistence type="predicted"/>
<dbReference type="PROSITE" id="PS51186">
    <property type="entry name" value="GNAT"/>
    <property type="match status" value="1"/>
</dbReference>
<dbReference type="AlphaFoldDB" id="A0A327VW38"/>
<accession>A0A327VW38</accession>
<dbReference type="Pfam" id="PF13302">
    <property type="entry name" value="Acetyltransf_3"/>
    <property type="match status" value="1"/>
</dbReference>
<dbReference type="PANTHER" id="PTHR43792">
    <property type="entry name" value="GNAT FAMILY, PUTATIVE (AFU_ORTHOLOGUE AFUA_3G00765)-RELATED-RELATED"/>
    <property type="match status" value="1"/>
</dbReference>
<reference evidence="2 3" key="1">
    <citation type="submission" date="2018-06" db="EMBL/GenBank/DDBJ databases">
        <title>Genomic Encyclopedia of Archaeal and Bacterial Type Strains, Phase II (KMG-II): from individual species to whole genera.</title>
        <authorList>
            <person name="Goeker M."/>
        </authorList>
    </citation>
    <scope>NUCLEOTIDE SEQUENCE [LARGE SCALE GENOMIC DNA]</scope>
    <source>
        <strain evidence="2 3">DSM 29821</strain>
    </source>
</reference>
<dbReference type="InterPro" id="IPR051531">
    <property type="entry name" value="N-acetyltransferase"/>
</dbReference>
<dbReference type="GO" id="GO:0016747">
    <property type="term" value="F:acyltransferase activity, transferring groups other than amino-acyl groups"/>
    <property type="evidence" value="ECO:0007669"/>
    <property type="project" value="InterPro"/>
</dbReference>
<keyword evidence="3" id="KW-1185">Reference proteome</keyword>
<protein>
    <submittedName>
        <fullName evidence="2">RimJ/RimL family protein N-acetyltransferase</fullName>
    </submittedName>
</protein>
<dbReference type="InterPro" id="IPR000182">
    <property type="entry name" value="GNAT_dom"/>
</dbReference>
<evidence type="ECO:0000259" key="1">
    <source>
        <dbReference type="PROSITE" id="PS51186"/>
    </source>
</evidence>
<feature type="domain" description="N-acetyltransferase" evidence="1">
    <location>
        <begin position="25"/>
        <end position="183"/>
    </location>
</feature>
<evidence type="ECO:0000313" key="3">
    <source>
        <dbReference type="Proteomes" id="UP000249819"/>
    </source>
</evidence>
<dbReference type="Gene3D" id="3.40.630.30">
    <property type="match status" value="1"/>
</dbReference>
<name>A0A327VW38_9BACT</name>
<dbReference type="EMBL" id="QLMA01000006">
    <property type="protein sequence ID" value="RAJ79116.1"/>
    <property type="molecule type" value="Genomic_DNA"/>
</dbReference>